<dbReference type="Proteomes" id="UP000091967">
    <property type="component" value="Unassembled WGS sequence"/>
</dbReference>
<dbReference type="AlphaFoldDB" id="A0A1B8B1R5"/>
<keyword evidence="7" id="KW-1185">Reference proteome</keyword>
<sequence length="415" mass="46186">MMDQLSDEIRVHDLDLMEGVSITAYDTVINVDPLSPPTPKQPSYTPQFSSESSAILKRLNDNSQLPNNQGSGGVNNANLNDTLSIPTPTKQGQSITVDLFSSGMKRKRDESSITVDFTKSTIPFSWKAPSPSQQSGIQIQSTEQEARCSKCNGPSQASPLVTCISCLKHWHQNCHSPIIGDGTTIPSNFTCVSCTAGREQAIKMRGRVSEQRQQEIDRLRQKRLLALPRGVVPAKPYLVGFGAGQAPRHSRAEYFDAMSRTDMLNVLSFCDQLKPNLLADVLISVSKRHPDLPMFDSPEWESQLLNTSRSIKTSKHDEKPRHGHVLFNKTAKHRQRTTKKILKRTRVIEVITSAPEEDNVNVLPPTWAKAGEGLYSKLLPETEDRSILMDDNDEESFSHFLVDRAGRQIMEPVGA</sequence>
<dbReference type="InterPro" id="IPR011011">
    <property type="entry name" value="Znf_FYVE_PHD"/>
</dbReference>
<dbReference type="SMART" id="SM00249">
    <property type="entry name" value="PHD"/>
    <property type="match status" value="1"/>
</dbReference>
<evidence type="ECO:0000313" key="7">
    <source>
        <dbReference type="Proteomes" id="UP000091967"/>
    </source>
</evidence>
<keyword evidence="2" id="KW-0863">Zinc-finger</keyword>
<dbReference type="Gene3D" id="3.30.40.10">
    <property type="entry name" value="Zinc/RING finger domain, C3HC4 (zinc finger)"/>
    <property type="match status" value="1"/>
</dbReference>
<dbReference type="InterPro" id="IPR013083">
    <property type="entry name" value="Znf_RING/FYVE/PHD"/>
</dbReference>
<evidence type="ECO:0000256" key="1">
    <source>
        <dbReference type="ARBA" id="ARBA00022723"/>
    </source>
</evidence>
<feature type="region of interest" description="Disordered" evidence="4">
    <location>
        <begin position="61"/>
        <end position="92"/>
    </location>
</feature>
<dbReference type="EMBL" id="LYXU01000001">
    <property type="protein sequence ID" value="OBS26663.1"/>
    <property type="molecule type" value="Genomic_DNA"/>
</dbReference>
<evidence type="ECO:0000256" key="2">
    <source>
        <dbReference type="ARBA" id="ARBA00022771"/>
    </source>
</evidence>
<proteinExistence type="predicted"/>
<feature type="domain" description="Zinc finger PHD-type" evidence="5">
    <location>
        <begin position="147"/>
        <end position="195"/>
    </location>
</feature>
<name>A0A1B8B1R5_FUSPO</name>
<gene>
    <name evidence="6" type="ORF">FPOA_00605</name>
</gene>
<dbReference type="InterPro" id="IPR001965">
    <property type="entry name" value="Znf_PHD"/>
</dbReference>
<dbReference type="SUPFAM" id="SSF57903">
    <property type="entry name" value="FYVE/PHD zinc finger"/>
    <property type="match status" value="1"/>
</dbReference>
<comment type="caution">
    <text evidence="6">The sequence shown here is derived from an EMBL/GenBank/DDBJ whole genome shotgun (WGS) entry which is preliminary data.</text>
</comment>
<organism evidence="6 7">
    <name type="scientific">Fusarium poae</name>
    <dbReference type="NCBI Taxonomy" id="36050"/>
    <lineage>
        <taxon>Eukaryota</taxon>
        <taxon>Fungi</taxon>
        <taxon>Dikarya</taxon>
        <taxon>Ascomycota</taxon>
        <taxon>Pezizomycotina</taxon>
        <taxon>Sordariomycetes</taxon>
        <taxon>Hypocreomycetidae</taxon>
        <taxon>Hypocreales</taxon>
        <taxon>Nectriaceae</taxon>
        <taxon>Fusarium</taxon>
    </lineage>
</organism>
<evidence type="ECO:0000259" key="5">
    <source>
        <dbReference type="SMART" id="SM00249"/>
    </source>
</evidence>
<evidence type="ECO:0000313" key="6">
    <source>
        <dbReference type="EMBL" id="OBS26663.1"/>
    </source>
</evidence>
<dbReference type="GO" id="GO:0008270">
    <property type="term" value="F:zinc ion binding"/>
    <property type="evidence" value="ECO:0007669"/>
    <property type="project" value="UniProtKB-KW"/>
</dbReference>
<evidence type="ECO:0000256" key="3">
    <source>
        <dbReference type="ARBA" id="ARBA00022833"/>
    </source>
</evidence>
<reference evidence="6 7" key="1">
    <citation type="submission" date="2016-06" db="EMBL/GenBank/DDBJ databases">
        <title>Living apart together: crosstalk between the core and supernumerary genomes in a fungal plant pathogen.</title>
        <authorList>
            <person name="Vanheule A."/>
            <person name="Audenaert K."/>
            <person name="Warris S."/>
            <person name="Van De Geest H."/>
            <person name="Schijlen E."/>
            <person name="Hofte M."/>
            <person name="De Saeger S."/>
            <person name="Haesaert G."/>
            <person name="Waalwijk C."/>
            <person name="Van Der Lee T."/>
        </authorList>
    </citation>
    <scope>NUCLEOTIDE SEQUENCE [LARGE SCALE GENOMIC DNA]</scope>
    <source>
        <strain evidence="6 7">2516</strain>
    </source>
</reference>
<accession>A0A1B8B1R5</accession>
<dbReference type="OMA" id="FCDQLKP"/>
<keyword evidence="3" id="KW-0862">Zinc</keyword>
<protein>
    <recommendedName>
        <fullName evidence="5">Zinc finger PHD-type domain-containing protein</fullName>
    </recommendedName>
</protein>
<keyword evidence="1" id="KW-0479">Metal-binding</keyword>
<dbReference type="STRING" id="36050.A0A1B8B1R5"/>
<evidence type="ECO:0000256" key="4">
    <source>
        <dbReference type="SAM" id="MobiDB-lite"/>
    </source>
</evidence>